<evidence type="ECO:0000256" key="3">
    <source>
        <dbReference type="ARBA" id="ARBA00022475"/>
    </source>
</evidence>
<comment type="similarity">
    <text evidence="8">Belongs to the binding-protein-dependent transport system permease family. LivHM subfamily.</text>
</comment>
<keyword evidence="7 9" id="KW-0472">Membrane</keyword>
<organism evidence="10 11">
    <name type="scientific">Paracoccus alkenifer</name>
    <dbReference type="NCBI Taxonomy" id="65735"/>
    <lineage>
        <taxon>Bacteria</taxon>
        <taxon>Pseudomonadati</taxon>
        <taxon>Pseudomonadota</taxon>
        <taxon>Alphaproteobacteria</taxon>
        <taxon>Rhodobacterales</taxon>
        <taxon>Paracoccaceae</taxon>
        <taxon>Paracoccus</taxon>
    </lineage>
</organism>
<dbReference type="InterPro" id="IPR001851">
    <property type="entry name" value="ABC_transp_permease"/>
</dbReference>
<evidence type="ECO:0000256" key="2">
    <source>
        <dbReference type="ARBA" id="ARBA00022448"/>
    </source>
</evidence>
<feature type="transmembrane region" description="Helical" evidence="9">
    <location>
        <begin position="138"/>
        <end position="161"/>
    </location>
</feature>
<feature type="transmembrane region" description="Helical" evidence="9">
    <location>
        <begin position="189"/>
        <end position="210"/>
    </location>
</feature>
<keyword evidence="5" id="KW-0029">Amino-acid transport</keyword>
<evidence type="ECO:0000256" key="7">
    <source>
        <dbReference type="ARBA" id="ARBA00023136"/>
    </source>
</evidence>
<dbReference type="RefSeq" id="WP_090848227.1">
    <property type="nucleotide sequence ID" value="NZ_FNXG01000004.1"/>
</dbReference>
<dbReference type="GO" id="GO:0022857">
    <property type="term" value="F:transmembrane transporter activity"/>
    <property type="evidence" value="ECO:0007669"/>
    <property type="project" value="InterPro"/>
</dbReference>
<dbReference type="InterPro" id="IPR052157">
    <property type="entry name" value="BCAA_transport_permease"/>
</dbReference>
<evidence type="ECO:0000256" key="6">
    <source>
        <dbReference type="ARBA" id="ARBA00022989"/>
    </source>
</evidence>
<dbReference type="PANTHER" id="PTHR11795:SF451">
    <property type="entry name" value="ABC TRANSPORTER PERMEASE PROTEIN"/>
    <property type="match status" value="1"/>
</dbReference>
<name>A0A1H6MM33_9RHOB</name>
<feature type="transmembrane region" description="Helical" evidence="9">
    <location>
        <begin position="93"/>
        <end position="118"/>
    </location>
</feature>
<dbReference type="AlphaFoldDB" id="A0A1H6MM33"/>
<feature type="transmembrane region" description="Helical" evidence="9">
    <location>
        <begin position="6"/>
        <end position="29"/>
    </location>
</feature>
<accession>A0A1H6MM33</accession>
<reference evidence="11" key="1">
    <citation type="submission" date="2016-10" db="EMBL/GenBank/DDBJ databases">
        <authorList>
            <person name="Varghese N."/>
            <person name="Submissions S."/>
        </authorList>
    </citation>
    <scope>NUCLEOTIDE SEQUENCE [LARGE SCALE GENOMIC DNA]</scope>
    <source>
        <strain evidence="11">DSM 11593</strain>
    </source>
</reference>
<keyword evidence="4 9" id="KW-0812">Transmembrane</keyword>
<evidence type="ECO:0000256" key="5">
    <source>
        <dbReference type="ARBA" id="ARBA00022970"/>
    </source>
</evidence>
<dbReference type="Pfam" id="PF02653">
    <property type="entry name" value="BPD_transp_2"/>
    <property type="match status" value="1"/>
</dbReference>
<evidence type="ECO:0000313" key="10">
    <source>
        <dbReference type="EMBL" id="SEI02847.1"/>
    </source>
</evidence>
<dbReference type="OrthoDB" id="9779023at2"/>
<gene>
    <name evidence="10" type="ORF">SAMN04488075_2280</name>
</gene>
<dbReference type="EMBL" id="FNXG01000004">
    <property type="protein sequence ID" value="SEI02847.1"/>
    <property type="molecule type" value="Genomic_DNA"/>
</dbReference>
<protein>
    <submittedName>
        <fullName evidence="10">Amino acid/amide ABC transporter membrane protein 1, HAAT family</fullName>
    </submittedName>
</protein>
<evidence type="ECO:0000256" key="9">
    <source>
        <dbReference type="SAM" id="Phobius"/>
    </source>
</evidence>
<keyword evidence="11" id="KW-1185">Reference proteome</keyword>
<dbReference type="PANTHER" id="PTHR11795">
    <property type="entry name" value="BRANCHED-CHAIN AMINO ACID TRANSPORT SYSTEM PERMEASE PROTEIN LIVH"/>
    <property type="match status" value="1"/>
</dbReference>
<keyword evidence="3" id="KW-1003">Cell membrane</keyword>
<dbReference type="GO" id="GO:0006865">
    <property type="term" value="P:amino acid transport"/>
    <property type="evidence" value="ECO:0007669"/>
    <property type="project" value="UniProtKB-KW"/>
</dbReference>
<evidence type="ECO:0000256" key="1">
    <source>
        <dbReference type="ARBA" id="ARBA00004651"/>
    </source>
</evidence>
<dbReference type="CDD" id="cd06582">
    <property type="entry name" value="TM_PBP1_LivH_like"/>
    <property type="match status" value="1"/>
</dbReference>
<dbReference type="Proteomes" id="UP000199125">
    <property type="component" value="Unassembled WGS sequence"/>
</dbReference>
<keyword evidence="2" id="KW-0813">Transport</keyword>
<sequence>MDMILLLELALNGVFVGLMYALLSAGIVLIYKTSGIANLAQGALAMMGAYTVVVLANSFGLSMWVAIPLALAVMFAFGVALERVALRRMIGQPVIMVIMLTIGLEIFLRGVIPGFFGAAVKRLDLGISNAPIFVGELLLNRAILIGGGVSLGLILLSILFFNSRFGIIMRAVSDNQTASWSVGIRVERAIAVAWGLSACMATTSGVLWGATQGVDWSLSLLLIKALAIAILGGLDSIVGVLIAGIIVGLAESLATGILDPIVGGGTRDVVASAIILLTLLFRPHGLFGREHIERV</sequence>
<feature type="transmembrane region" description="Helical" evidence="9">
    <location>
        <begin position="61"/>
        <end position="81"/>
    </location>
</feature>
<dbReference type="STRING" id="65735.SAMN04488075_2280"/>
<dbReference type="GO" id="GO:0005886">
    <property type="term" value="C:plasma membrane"/>
    <property type="evidence" value="ECO:0007669"/>
    <property type="project" value="UniProtKB-SubCell"/>
</dbReference>
<proteinExistence type="inferred from homology"/>
<keyword evidence="6 9" id="KW-1133">Transmembrane helix</keyword>
<evidence type="ECO:0000256" key="8">
    <source>
        <dbReference type="ARBA" id="ARBA00037998"/>
    </source>
</evidence>
<evidence type="ECO:0000256" key="4">
    <source>
        <dbReference type="ARBA" id="ARBA00022692"/>
    </source>
</evidence>
<comment type="subcellular location">
    <subcellularLocation>
        <location evidence="1">Cell membrane</location>
        <topology evidence="1">Multi-pass membrane protein</topology>
    </subcellularLocation>
</comment>
<evidence type="ECO:0000313" key="11">
    <source>
        <dbReference type="Proteomes" id="UP000199125"/>
    </source>
</evidence>